<dbReference type="InterPro" id="IPR038665">
    <property type="entry name" value="Voltage-dep_anion_channel_sf"/>
</dbReference>
<feature type="transmembrane region" description="Helical" evidence="9">
    <location>
        <begin position="474"/>
        <end position="496"/>
    </location>
</feature>
<evidence type="ECO:0000256" key="9">
    <source>
        <dbReference type="SAM" id="Phobius"/>
    </source>
</evidence>
<keyword evidence="6 9" id="KW-1133">Transmembrane helix</keyword>
<comment type="caution">
    <text evidence="10">The sequence shown here is derived from an EMBL/GenBank/DDBJ whole genome shotgun (WGS) entry which is preliminary data.</text>
</comment>
<evidence type="ECO:0000256" key="1">
    <source>
        <dbReference type="ARBA" id="ARBA00004651"/>
    </source>
</evidence>
<dbReference type="CDD" id="cd09318">
    <property type="entry name" value="TDT_SSU1"/>
    <property type="match status" value="1"/>
</dbReference>
<feature type="transmembrane region" description="Helical" evidence="9">
    <location>
        <begin position="169"/>
        <end position="188"/>
    </location>
</feature>
<evidence type="ECO:0000313" key="11">
    <source>
        <dbReference type="Proteomes" id="UP001642405"/>
    </source>
</evidence>
<evidence type="ECO:0000313" key="10">
    <source>
        <dbReference type="EMBL" id="CAK7218499.1"/>
    </source>
</evidence>
<feature type="transmembrane region" description="Helical" evidence="9">
    <location>
        <begin position="353"/>
        <end position="371"/>
    </location>
</feature>
<evidence type="ECO:0000256" key="7">
    <source>
        <dbReference type="ARBA" id="ARBA00023136"/>
    </source>
</evidence>
<keyword evidence="5 9" id="KW-0812">Transmembrane</keyword>
<organism evidence="10 11">
    <name type="scientific">Sporothrix curviconia</name>
    <dbReference type="NCBI Taxonomy" id="1260050"/>
    <lineage>
        <taxon>Eukaryota</taxon>
        <taxon>Fungi</taxon>
        <taxon>Dikarya</taxon>
        <taxon>Ascomycota</taxon>
        <taxon>Pezizomycotina</taxon>
        <taxon>Sordariomycetes</taxon>
        <taxon>Sordariomycetidae</taxon>
        <taxon>Ophiostomatales</taxon>
        <taxon>Ophiostomataceae</taxon>
        <taxon>Sporothrix</taxon>
    </lineage>
</organism>
<evidence type="ECO:0000256" key="8">
    <source>
        <dbReference type="SAM" id="MobiDB-lite"/>
    </source>
</evidence>
<comment type="subcellular location">
    <subcellularLocation>
        <location evidence="1">Cell membrane</location>
        <topology evidence="1">Multi-pass membrane protein</topology>
    </subcellularLocation>
</comment>
<dbReference type="Proteomes" id="UP001642405">
    <property type="component" value="Unassembled WGS sequence"/>
</dbReference>
<feature type="transmembrane region" description="Helical" evidence="9">
    <location>
        <begin position="411"/>
        <end position="436"/>
    </location>
</feature>
<keyword evidence="11" id="KW-1185">Reference proteome</keyword>
<gene>
    <name evidence="10" type="primary">SSU1</name>
    <name evidence="10" type="ORF">SCUCBS95973_003509</name>
</gene>
<accession>A0ABP0BFT8</accession>
<sequence>MPAAIPDLSTPSPNGSGIFFHTLRQANANPGDMDASDSSGDLAPRPSTAPRSATTTAVAASSVCDRDVEKEAGGVPAEHVDSNTSSHCETIADNAIMNPSLAPPAGTCADNAGGNGAAKNTGANGHGRNGRNGSGNVKVLPCGAAVVDGKLSKEDRGWRKMVRNFTPSWFSVSMGTGVVSILLHNLPYNSLGTWYISVVVFCLNIFLFLSFTAISMTRYILYPEIWGVMIKHPSQSLFLGCIPMALGTIVKMMIFVCSPWGNAFIYFTWALCVHHHRNQLSHMTAALLLPVVPVVVAAASGSLIADVLPSKAHAVTTIVTSYILWGLGEVFSFFIMTVYFLRLQIHDLPPREVIVSVFLPIGPLGQGGFAIQQLGVMAYKLLPATGAFNGDTIDGSAPNALQATAMYGGTALYMAGILAGLFLWGAALGWLAFAVISIMTTKSFPFNMGWWGFVFPLGVLTSCTSMLATELSSTFFKVVTMIFSGCVFCLWILVAVKTTIMVVHGDMLYAPCLRDLRPKEKQAGGNRTV</sequence>
<dbReference type="PANTHER" id="PTHR31686">
    <property type="match status" value="1"/>
</dbReference>
<evidence type="ECO:0000256" key="3">
    <source>
        <dbReference type="ARBA" id="ARBA00022448"/>
    </source>
</evidence>
<dbReference type="EMBL" id="CAWUHB010000015">
    <property type="protein sequence ID" value="CAK7218499.1"/>
    <property type="molecule type" value="Genomic_DNA"/>
</dbReference>
<evidence type="ECO:0000256" key="5">
    <source>
        <dbReference type="ARBA" id="ARBA00022692"/>
    </source>
</evidence>
<keyword evidence="4" id="KW-1003">Cell membrane</keyword>
<feature type="transmembrane region" description="Helical" evidence="9">
    <location>
        <begin position="448"/>
        <end position="468"/>
    </location>
</feature>
<keyword evidence="3" id="KW-0813">Transport</keyword>
<feature type="transmembrane region" description="Helical" evidence="9">
    <location>
        <begin position="285"/>
        <end position="305"/>
    </location>
</feature>
<evidence type="ECO:0000256" key="4">
    <source>
        <dbReference type="ARBA" id="ARBA00022475"/>
    </source>
</evidence>
<dbReference type="InterPro" id="IPR051629">
    <property type="entry name" value="Sulfite_efflux_TDT"/>
</dbReference>
<feature type="transmembrane region" description="Helical" evidence="9">
    <location>
        <begin position="194"/>
        <end position="214"/>
    </location>
</feature>
<feature type="compositionally biased region" description="Low complexity" evidence="8">
    <location>
        <begin position="43"/>
        <end position="60"/>
    </location>
</feature>
<proteinExistence type="inferred from homology"/>
<reference evidence="10 11" key="1">
    <citation type="submission" date="2024-01" db="EMBL/GenBank/DDBJ databases">
        <authorList>
            <person name="Allen C."/>
            <person name="Tagirdzhanova G."/>
        </authorList>
    </citation>
    <scope>NUCLEOTIDE SEQUENCE [LARGE SCALE GENOMIC DNA]</scope>
</reference>
<keyword evidence="7 9" id="KW-0472">Membrane</keyword>
<feature type="region of interest" description="Disordered" evidence="8">
    <location>
        <begin position="27"/>
        <end position="60"/>
    </location>
</feature>
<name>A0ABP0BFT8_9PEZI</name>
<comment type="similarity">
    <text evidence="2">Belongs to the tellurite-resistance/dicarboxylate transporter (TDT) family.</text>
</comment>
<dbReference type="Pfam" id="PF03595">
    <property type="entry name" value="SLAC1"/>
    <property type="match status" value="1"/>
</dbReference>
<dbReference type="Gene3D" id="1.50.10.150">
    <property type="entry name" value="Voltage-dependent anion channel"/>
    <property type="match status" value="1"/>
</dbReference>
<protein>
    <submittedName>
        <fullName evidence="10">Plasma membrane sulfite pump involved in sulfite metabolism</fullName>
    </submittedName>
</protein>
<evidence type="ECO:0000256" key="2">
    <source>
        <dbReference type="ARBA" id="ARBA00008566"/>
    </source>
</evidence>
<dbReference type="InterPro" id="IPR004695">
    <property type="entry name" value="SLAC1/Mae1/Ssu1/TehA"/>
</dbReference>
<evidence type="ECO:0000256" key="6">
    <source>
        <dbReference type="ARBA" id="ARBA00022989"/>
    </source>
</evidence>
<dbReference type="PANTHER" id="PTHR31686:SF1">
    <property type="entry name" value="SULFITE EFFLUX PUMP SSU1"/>
    <property type="match status" value="1"/>
</dbReference>
<feature type="transmembrane region" description="Helical" evidence="9">
    <location>
        <begin position="317"/>
        <end position="341"/>
    </location>
</feature>